<reference evidence="2 3" key="1">
    <citation type="journal article" date="2016" name="Nat. Commun.">
        <title>Thousands of microbial genomes shed light on interconnected biogeochemical processes in an aquifer system.</title>
        <authorList>
            <person name="Anantharaman K."/>
            <person name="Brown C.T."/>
            <person name="Hug L.A."/>
            <person name="Sharon I."/>
            <person name="Castelle C.J."/>
            <person name="Probst A.J."/>
            <person name="Thomas B.C."/>
            <person name="Singh A."/>
            <person name="Wilkins M.J."/>
            <person name="Karaoz U."/>
            <person name="Brodie E.L."/>
            <person name="Williams K.H."/>
            <person name="Hubbard S.S."/>
            <person name="Banfield J.F."/>
        </authorList>
    </citation>
    <scope>NUCLEOTIDE SEQUENCE [LARGE SCALE GENOMIC DNA]</scope>
</reference>
<dbReference type="GO" id="GO:0006487">
    <property type="term" value="P:protein N-linked glycosylation"/>
    <property type="evidence" value="ECO:0007669"/>
    <property type="project" value="TreeGrafter"/>
</dbReference>
<protein>
    <recommendedName>
        <fullName evidence="1">Glycosyl transferase family 1 domain-containing protein</fullName>
    </recommendedName>
</protein>
<name>A0A1F7GC20_9BACT</name>
<gene>
    <name evidence="2" type="ORF">A2690_04135</name>
</gene>
<dbReference type="EMBL" id="MFZF01000016">
    <property type="protein sequence ID" value="OGK16511.1"/>
    <property type="molecule type" value="Genomic_DNA"/>
</dbReference>
<sequence length="354" mass="40841">MKRVLIINPYLDTIGGGEEHILSMGKVLEDFEYEIFLAWSDPSIEKTINDRLNISIKKINFITNFSKLSSIARLNLTSQFDYVIYATDGSYFFSGGKHNYIFSMYPKKDLYKNTFLNNLKLRNFEFIANSEFTAKYLKFWVKRPTHVITPYLSDDFFKPINRNKTKTIVSIGRFFGHLHSKRQDVLIEVFNKFQKLKPDWKLILIGGLRTEDKDFFNKIKKLASKNSNVKLLPNAASQVMIRKLNEASVYWHAAGYGLDEENDPDAVEHFGISPLQGLSRGCIVFAYNAGGQKDIIESGVNGFLYESVEELVKKTIEIVNNENEMQKIQKQGLKTAKKFNYSSFKNDCKMVFNL</sequence>
<comment type="caution">
    <text evidence="2">The sequence shown here is derived from an EMBL/GenBank/DDBJ whole genome shotgun (WGS) entry which is preliminary data.</text>
</comment>
<dbReference type="Gene3D" id="3.40.50.2000">
    <property type="entry name" value="Glycogen Phosphorylase B"/>
    <property type="match status" value="1"/>
</dbReference>
<dbReference type="AlphaFoldDB" id="A0A1F7GC20"/>
<dbReference type="CDD" id="cd03801">
    <property type="entry name" value="GT4_PimA-like"/>
    <property type="match status" value="1"/>
</dbReference>
<dbReference type="GO" id="GO:0016020">
    <property type="term" value="C:membrane"/>
    <property type="evidence" value="ECO:0007669"/>
    <property type="project" value="TreeGrafter"/>
</dbReference>
<evidence type="ECO:0000259" key="1">
    <source>
        <dbReference type="Pfam" id="PF00534"/>
    </source>
</evidence>
<feature type="domain" description="Glycosyl transferase family 1" evidence="1">
    <location>
        <begin position="156"/>
        <end position="333"/>
    </location>
</feature>
<dbReference type="GO" id="GO:0004377">
    <property type="term" value="F:GDP-Man:Man(3)GlcNAc(2)-PP-Dol alpha-1,2-mannosyltransferase activity"/>
    <property type="evidence" value="ECO:0007669"/>
    <property type="project" value="InterPro"/>
</dbReference>
<dbReference type="Proteomes" id="UP000178372">
    <property type="component" value="Unassembled WGS sequence"/>
</dbReference>
<dbReference type="InterPro" id="IPR001296">
    <property type="entry name" value="Glyco_trans_1"/>
</dbReference>
<dbReference type="PANTHER" id="PTHR45919">
    <property type="entry name" value="GDP-MAN:MAN(3)GLCNAC(2)-PP-DOL ALPHA-1,2-MANNOSYLTRANSFERASE"/>
    <property type="match status" value="1"/>
</dbReference>
<evidence type="ECO:0000313" key="2">
    <source>
        <dbReference type="EMBL" id="OGK16511.1"/>
    </source>
</evidence>
<dbReference type="InterPro" id="IPR038013">
    <property type="entry name" value="ALG11"/>
</dbReference>
<dbReference type="PANTHER" id="PTHR45919:SF1">
    <property type="entry name" value="GDP-MAN:MAN(3)GLCNAC(2)-PP-DOL ALPHA-1,2-MANNOSYLTRANSFERASE"/>
    <property type="match status" value="1"/>
</dbReference>
<organism evidence="2 3">
    <name type="scientific">Candidatus Roizmanbacteria bacterium RIFCSPHIGHO2_01_FULL_39_12b</name>
    <dbReference type="NCBI Taxonomy" id="1802030"/>
    <lineage>
        <taxon>Bacteria</taxon>
        <taxon>Candidatus Roizmaniibacteriota</taxon>
    </lineage>
</organism>
<dbReference type="Pfam" id="PF00534">
    <property type="entry name" value="Glycos_transf_1"/>
    <property type="match status" value="1"/>
</dbReference>
<proteinExistence type="predicted"/>
<accession>A0A1F7GC20</accession>
<dbReference type="SUPFAM" id="SSF53756">
    <property type="entry name" value="UDP-Glycosyltransferase/glycogen phosphorylase"/>
    <property type="match status" value="1"/>
</dbReference>
<evidence type="ECO:0000313" key="3">
    <source>
        <dbReference type="Proteomes" id="UP000178372"/>
    </source>
</evidence>